<dbReference type="OrthoDB" id="225642at2157"/>
<keyword evidence="2" id="KW-1185">Reference proteome</keyword>
<proteinExistence type="predicted"/>
<dbReference type="AlphaFoldDB" id="A0A0A7LAF1"/>
<protein>
    <submittedName>
        <fullName evidence="1">Uncharacterized protein</fullName>
    </submittedName>
</protein>
<dbReference type="GeneID" id="24817820"/>
<dbReference type="KEGG" id="mear:Mpt1_c01460"/>
<dbReference type="STRING" id="1577791.Mpt1_c01460"/>
<sequence length="205" mass="22875">MGIGQEILDVPFGDMVYQVASAIATSQAKLDGTSIELLKIMGNVDKAPVSLPLLDDDDSKSIKTSMIGAGFQPTFYQFSDAIIEVKMAITMSRENEYSSTSETEYGPSTTTSFNLRNFTIKQSSIKSSTINASYTSKYNFTEEASSTLRVRLVPLPPNPIIQRFIELRAQKEQLKYEIEMKKVELEMQKMDAANQKEIEKLSKTA</sequence>
<organism evidence="1 2">
    <name type="scientific">Candidatus Methanoplasma termitum</name>
    <dbReference type="NCBI Taxonomy" id="1577791"/>
    <lineage>
        <taxon>Archaea</taxon>
        <taxon>Methanobacteriati</taxon>
        <taxon>Thermoplasmatota</taxon>
        <taxon>Thermoplasmata</taxon>
        <taxon>Methanomassiliicoccales</taxon>
        <taxon>Methanomassiliicoccaceae</taxon>
        <taxon>Candidatus Methanoplasma</taxon>
    </lineage>
</organism>
<accession>A0A0A7LAF1</accession>
<dbReference type="HOGENOM" id="CLU_099397_0_0_2"/>
<reference evidence="1 2" key="1">
    <citation type="journal article" date="2014" name="Appl. Environ. Microbiol.">
        <title>Comparative Genome Analysis of 'Candidatus Methanoplasma termitum' Indicates a New Mode of Energy Metabolism in the Seventh Order of Methanogens.</title>
        <authorList>
            <person name="Lang K."/>
            <person name="Schuldes J."/>
            <person name="Klingl A."/>
            <person name="Poehlein A."/>
            <person name="Daniel R."/>
            <person name="Brune A."/>
        </authorList>
    </citation>
    <scope>NUCLEOTIDE SEQUENCE [LARGE SCALE GENOMIC DNA]</scope>
    <source>
        <strain evidence="2">Mpt1</strain>
    </source>
</reference>
<dbReference type="EMBL" id="CP010070">
    <property type="protein sequence ID" value="AIZ56049.1"/>
    <property type="molecule type" value="Genomic_DNA"/>
</dbReference>
<gene>
    <name evidence="1" type="ORF">Mpt1_c01460</name>
</gene>
<evidence type="ECO:0000313" key="1">
    <source>
        <dbReference type="EMBL" id="AIZ56049.1"/>
    </source>
</evidence>
<dbReference type="RefSeq" id="WP_148305785.1">
    <property type="nucleotide sequence ID" value="NZ_CP010070.1"/>
</dbReference>
<evidence type="ECO:0000313" key="2">
    <source>
        <dbReference type="Proteomes" id="UP000030787"/>
    </source>
</evidence>
<dbReference type="Proteomes" id="UP000030787">
    <property type="component" value="Chromosome"/>
</dbReference>
<name>A0A0A7LAF1_9ARCH</name>